<keyword evidence="1" id="KW-0472">Membrane</keyword>
<sequence length="59" mass="6798">MSTFCNKLKKLLSDELLSTKIMDKPEFLSIWIILNSISVSGLYVTMHTEIDKLSNDKTY</sequence>
<reference evidence="2 3" key="1">
    <citation type="journal article" date="2013" name="Open Biol.">
        <title>Genomics and genetics of Sulfolobus islandicus LAL14/1, a model hyperthermophilic archaeon.</title>
        <authorList>
            <person name="Jaubert C."/>
            <person name="Danioux C."/>
            <person name="Oberto J."/>
            <person name="Cortez D."/>
            <person name="Bize A."/>
            <person name="Krupovic M."/>
            <person name="She Q."/>
            <person name="Forterre P."/>
            <person name="Prangishvili D."/>
            <person name="Sezonov G."/>
        </authorList>
    </citation>
    <scope>NUCLEOTIDE SEQUENCE [LARGE SCALE GENOMIC DNA]</scope>
    <source>
        <strain evidence="2">LAL14/1</strain>
    </source>
</reference>
<gene>
    <name evidence="2" type="ORF">SiL_0857</name>
</gene>
<evidence type="ECO:0000256" key="1">
    <source>
        <dbReference type="SAM" id="Phobius"/>
    </source>
</evidence>
<dbReference type="Proteomes" id="UP000013006">
    <property type="component" value="Chromosome"/>
</dbReference>
<dbReference type="AlphaFoldDB" id="M9UCP5"/>
<protein>
    <submittedName>
        <fullName evidence="2">Uncharacterized protein</fullName>
    </submittedName>
</protein>
<organism>
    <name type="scientific">Saccharolobus islandicus LAL14/1</name>
    <dbReference type="NCBI Taxonomy" id="1241935"/>
    <lineage>
        <taxon>Archaea</taxon>
        <taxon>Thermoproteota</taxon>
        <taxon>Thermoprotei</taxon>
        <taxon>Sulfolobales</taxon>
        <taxon>Sulfolobaceae</taxon>
        <taxon>Saccharolobus</taxon>
    </lineage>
</organism>
<dbReference type="KEGG" id="sic:SiL_0857"/>
<dbReference type="HOGENOM" id="CLU_2949472_0_0_2"/>
<proteinExistence type="predicted"/>
<evidence type="ECO:0000313" key="3">
    <source>
        <dbReference type="Proteomes" id="UP000013006"/>
    </source>
</evidence>
<evidence type="ECO:0000313" key="2">
    <source>
        <dbReference type="EMBL" id="AGJ62311.1"/>
    </source>
</evidence>
<keyword evidence="1" id="KW-1133">Transmembrane helix</keyword>
<keyword evidence="1" id="KW-0812">Transmembrane</keyword>
<feature type="transmembrane region" description="Helical" evidence="1">
    <location>
        <begin position="27"/>
        <end position="46"/>
    </location>
</feature>
<dbReference type="EMBL" id="CP003928">
    <property type="protein sequence ID" value="AGJ62311.1"/>
    <property type="molecule type" value="Genomic_DNA"/>
</dbReference>
<accession>M9UCP5</accession>
<name>M9UCP5_SACIS</name>